<evidence type="ECO:0000313" key="7">
    <source>
        <dbReference type="EMBL" id="NOH34381.1"/>
    </source>
</evidence>
<keyword evidence="4 5" id="KW-0472">Membrane</keyword>
<feature type="transmembrane region" description="Helical" evidence="5">
    <location>
        <begin position="147"/>
        <end position="168"/>
    </location>
</feature>
<sequence length="301" mass="32350">MQTVSYFKLIMLAAIWGGSFLFMRIAANPLGPAVLIEARVLCAAITLLLVSFYLKRKLSFNAHSKHFFILGLFNTALPFLCFAYAAQTLNASTLAILNSTAPIWAAIIGAIWTKTALESKVLLGLGIGVTGVSVLVGWDAFNIGQEAILPIFAAVMAAFSYGIASNYTKTAPKVEAFNNAHGSMWAAVLIVLPFVFFMPMREVPDLTITTSVILLGAVCTGLAYLLYFNLINELGAPSALSVTFLIPVFGILWGNLFLGEAIGINTVVGSVLVITGTMLVTGLSPTQMFKNARQKRRQRAS</sequence>
<protein>
    <submittedName>
        <fullName evidence="7">DMT family transporter</fullName>
    </submittedName>
</protein>
<proteinExistence type="predicted"/>
<comment type="caution">
    <text evidence="7">The sequence shown here is derived from an EMBL/GenBank/DDBJ whole genome shotgun (WGS) entry which is preliminary data.</text>
</comment>
<evidence type="ECO:0000256" key="4">
    <source>
        <dbReference type="ARBA" id="ARBA00023136"/>
    </source>
</evidence>
<dbReference type="Pfam" id="PF00892">
    <property type="entry name" value="EamA"/>
    <property type="match status" value="2"/>
</dbReference>
<dbReference type="InterPro" id="IPR050638">
    <property type="entry name" value="AA-Vitamin_Transporters"/>
</dbReference>
<feature type="transmembrane region" description="Helical" evidence="5">
    <location>
        <begin position="264"/>
        <end position="289"/>
    </location>
</feature>
<evidence type="ECO:0000256" key="5">
    <source>
        <dbReference type="SAM" id="Phobius"/>
    </source>
</evidence>
<feature type="domain" description="EamA" evidence="6">
    <location>
        <begin position="9"/>
        <end position="136"/>
    </location>
</feature>
<feature type="transmembrane region" description="Helical" evidence="5">
    <location>
        <begin position="121"/>
        <end position="141"/>
    </location>
</feature>
<feature type="transmembrane region" description="Helical" evidence="5">
    <location>
        <begin position="66"/>
        <end position="85"/>
    </location>
</feature>
<keyword evidence="2 5" id="KW-0812">Transmembrane</keyword>
<dbReference type="InterPro" id="IPR000620">
    <property type="entry name" value="EamA_dom"/>
</dbReference>
<feature type="transmembrane region" description="Helical" evidence="5">
    <location>
        <begin position="91"/>
        <end position="112"/>
    </location>
</feature>
<dbReference type="SUPFAM" id="SSF103481">
    <property type="entry name" value="Multidrug resistance efflux transporter EmrE"/>
    <property type="match status" value="2"/>
</dbReference>
<feature type="transmembrane region" description="Helical" evidence="5">
    <location>
        <begin position="7"/>
        <end position="27"/>
    </location>
</feature>
<comment type="subcellular location">
    <subcellularLocation>
        <location evidence="1">Membrane</location>
        <topology evidence="1">Multi-pass membrane protein</topology>
    </subcellularLocation>
</comment>
<evidence type="ECO:0000313" key="8">
    <source>
        <dbReference type="Proteomes" id="UP000525336"/>
    </source>
</evidence>
<feature type="domain" description="EamA" evidence="6">
    <location>
        <begin position="151"/>
        <end position="281"/>
    </location>
</feature>
<keyword evidence="3 5" id="KW-1133">Transmembrane helix</keyword>
<feature type="transmembrane region" description="Helical" evidence="5">
    <location>
        <begin position="239"/>
        <end position="258"/>
    </location>
</feature>
<evidence type="ECO:0000256" key="2">
    <source>
        <dbReference type="ARBA" id="ARBA00022692"/>
    </source>
</evidence>
<evidence type="ECO:0000256" key="1">
    <source>
        <dbReference type="ARBA" id="ARBA00004141"/>
    </source>
</evidence>
<dbReference type="PANTHER" id="PTHR32322">
    <property type="entry name" value="INNER MEMBRANE TRANSPORTER"/>
    <property type="match status" value="1"/>
</dbReference>
<dbReference type="EMBL" id="VTXW01000011">
    <property type="protein sequence ID" value="NOH34381.1"/>
    <property type="molecule type" value="Genomic_DNA"/>
</dbReference>
<organism evidence="7 8">
    <name type="scientific">Vibrio chagasii</name>
    <dbReference type="NCBI Taxonomy" id="170679"/>
    <lineage>
        <taxon>Bacteria</taxon>
        <taxon>Pseudomonadati</taxon>
        <taxon>Pseudomonadota</taxon>
        <taxon>Gammaproteobacteria</taxon>
        <taxon>Vibrionales</taxon>
        <taxon>Vibrionaceae</taxon>
        <taxon>Vibrio</taxon>
    </lineage>
</organism>
<dbReference type="Proteomes" id="UP000525336">
    <property type="component" value="Unassembled WGS sequence"/>
</dbReference>
<feature type="transmembrane region" description="Helical" evidence="5">
    <location>
        <begin position="206"/>
        <end position="227"/>
    </location>
</feature>
<dbReference type="AlphaFoldDB" id="A0A7Y3YPP1"/>
<accession>A0A7Y3YPP1</accession>
<dbReference type="GO" id="GO:0016020">
    <property type="term" value="C:membrane"/>
    <property type="evidence" value="ECO:0007669"/>
    <property type="project" value="UniProtKB-SubCell"/>
</dbReference>
<feature type="transmembrane region" description="Helical" evidence="5">
    <location>
        <begin position="33"/>
        <end position="54"/>
    </location>
</feature>
<dbReference type="PANTHER" id="PTHR32322:SF9">
    <property type="entry name" value="AMINO-ACID METABOLITE EFFLUX PUMP-RELATED"/>
    <property type="match status" value="1"/>
</dbReference>
<feature type="transmembrane region" description="Helical" evidence="5">
    <location>
        <begin position="180"/>
        <end position="200"/>
    </location>
</feature>
<name>A0A7Y3YPP1_9VIBR</name>
<evidence type="ECO:0000259" key="6">
    <source>
        <dbReference type="Pfam" id="PF00892"/>
    </source>
</evidence>
<reference evidence="7 8" key="1">
    <citation type="submission" date="2019-09" db="EMBL/GenBank/DDBJ databases">
        <title>Draft genome sequencing and comparative genomics of hatchery-associated Vibrios.</title>
        <authorList>
            <person name="Kehlet-Delgado H."/>
            <person name="Mueller R.S."/>
        </authorList>
    </citation>
    <scope>NUCLEOTIDE SEQUENCE [LARGE SCALE GENOMIC DNA]</scope>
    <source>
        <strain evidence="7 8">00-90-10</strain>
    </source>
</reference>
<gene>
    <name evidence="7" type="ORF">F0245_13605</name>
</gene>
<dbReference type="InterPro" id="IPR037185">
    <property type="entry name" value="EmrE-like"/>
</dbReference>
<evidence type="ECO:0000256" key="3">
    <source>
        <dbReference type="ARBA" id="ARBA00022989"/>
    </source>
</evidence>